<evidence type="ECO:0000313" key="2">
    <source>
        <dbReference type="EMBL" id="OHX21660.1"/>
    </source>
</evidence>
<evidence type="ECO:0000313" key="3">
    <source>
        <dbReference type="Proteomes" id="UP000180280"/>
    </source>
</evidence>
<accession>A0ABX3CHY8</accession>
<gene>
    <name evidence="2" type="ORF">BI344_03890</name>
</gene>
<feature type="domain" description="N-acetyltransferase" evidence="1">
    <location>
        <begin position="282"/>
        <end position="421"/>
    </location>
</feature>
<dbReference type="InterPro" id="IPR000182">
    <property type="entry name" value="GNAT_dom"/>
</dbReference>
<dbReference type="RefSeq" id="WP_071111612.1">
    <property type="nucleotide sequence ID" value="NZ_MKCT01000001.1"/>
</dbReference>
<protein>
    <recommendedName>
        <fullName evidence="1">N-acetyltransferase domain-containing protein</fullName>
    </recommendedName>
</protein>
<sequence length="421" mass="46588">MLILPLVSPRLLLRDFSAADLPRYQQLRGGSRCGPHDSALEASPAFSAQLLERFVDQQRQQPRRAWQLALIRRDDNQLIGSVGLRLSLSPGIAGFGVELAEAAWGQGYAAEAGRLLLDAGFNQLGLSRVEADTAEGNLAARKLAARLGFVPAPSRNGRVSLALSLGMLGAETEWRLLGEAGRLQRLDYGWRLSADAASFPDGDALWLDHAPQAQQRQRWEQRFADAFPDRLPGHCRLRWQARAEDGPDAYADWTAAGYRYRQAEAWLLGEGMLRPAALSPMLTMRPLSSQGDWRQWRQLLRDACREEGQGGAQLERRAERYRRLEAAGHGHVWGVFDGQALLACAGLFVWQGLGRFQQVATAPQVRRLGIASQLLSHLAAWGLRRSPRLLAMVAAREAAVGLYRQLGFTHVGGECFLSRNC</sequence>
<proteinExistence type="predicted"/>
<dbReference type="Proteomes" id="UP000180280">
    <property type="component" value="Unassembled WGS sequence"/>
</dbReference>
<keyword evidence="3" id="KW-1185">Reference proteome</keyword>
<comment type="caution">
    <text evidence="2">The sequence shown here is derived from an EMBL/GenBank/DDBJ whole genome shotgun (WGS) entry which is preliminary data.</text>
</comment>
<evidence type="ECO:0000259" key="1">
    <source>
        <dbReference type="PROSITE" id="PS51186"/>
    </source>
</evidence>
<dbReference type="CDD" id="cd04301">
    <property type="entry name" value="NAT_SF"/>
    <property type="match status" value="1"/>
</dbReference>
<dbReference type="Gene3D" id="3.40.630.30">
    <property type="match status" value="2"/>
</dbReference>
<dbReference type="InterPro" id="IPR051531">
    <property type="entry name" value="N-acetyltransferase"/>
</dbReference>
<dbReference type="PANTHER" id="PTHR43792">
    <property type="entry name" value="GNAT FAMILY, PUTATIVE (AFU_ORTHOLOGUE AFUA_3G00765)-RELATED-RELATED"/>
    <property type="match status" value="1"/>
</dbReference>
<dbReference type="Pfam" id="PF00583">
    <property type="entry name" value="Acetyltransf_1"/>
    <property type="match status" value="1"/>
</dbReference>
<reference evidence="2 3" key="1">
    <citation type="submission" date="2016-09" db="EMBL/GenBank/DDBJ databases">
        <title>Chromobacterium muskegensis sp. nov., an insecticidal bacterium isolated from Sphagnum bogs.</title>
        <authorList>
            <person name="Sparks M.E."/>
            <person name="Blackburn M.B."/>
            <person name="Gundersen-Rindal D.E."/>
            <person name="Mitchell A."/>
            <person name="Farrar R."/>
            <person name="Kuhar D."/>
        </authorList>
    </citation>
    <scope>NUCLEOTIDE SEQUENCE [LARGE SCALE GENOMIC DNA]</scope>
    <source>
        <strain evidence="2 3">14B-1</strain>
    </source>
</reference>
<name>A0ABX3CHY8_9NEIS</name>
<dbReference type="Pfam" id="PF13302">
    <property type="entry name" value="Acetyltransf_3"/>
    <property type="match status" value="1"/>
</dbReference>
<dbReference type="InterPro" id="IPR016181">
    <property type="entry name" value="Acyl_CoA_acyltransferase"/>
</dbReference>
<dbReference type="PROSITE" id="PS51186">
    <property type="entry name" value="GNAT"/>
    <property type="match status" value="2"/>
</dbReference>
<dbReference type="PANTHER" id="PTHR43792:SF1">
    <property type="entry name" value="N-ACETYLTRANSFERASE DOMAIN-CONTAINING PROTEIN"/>
    <property type="match status" value="1"/>
</dbReference>
<feature type="domain" description="N-acetyltransferase" evidence="1">
    <location>
        <begin position="11"/>
        <end position="166"/>
    </location>
</feature>
<dbReference type="SUPFAM" id="SSF55729">
    <property type="entry name" value="Acyl-CoA N-acyltransferases (Nat)"/>
    <property type="match status" value="2"/>
</dbReference>
<organism evidence="2 3">
    <name type="scientific">Chromobacterium sphagni</name>
    <dbReference type="NCBI Taxonomy" id="1903179"/>
    <lineage>
        <taxon>Bacteria</taxon>
        <taxon>Pseudomonadati</taxon>
        <taxon>Pseudomonadota</taxon>
        <taxon>Betaproteobacteria</taxon>
        <taxon>Neisseriales</taxon>
        <taxon>Chromobacteriaceae</taxon>
        <taxon>Chromobacterium</taxon>
    </lineage>
</organism>
<dbReference type="EMBL" id="MKCT01000001">
    <property type="protein sequence ID" value="OHX21660.1"/>
    <property type="molecule type" value="Genomic_DNA"/>
</dbReference>